<dbReference type="SUPFAM" id="SSF54637">
    <property type="entry name" value="Thioesterase/thiol ester dehydrase-isomerase"/>
    <property type="match status" value="2"/>
</dbReference>
<reference evidence="10 11" key="1">
    <citation type="submission" date="2018-02" db="EMBL/GenBank/DDBJ databases">
        <title>Complete genome sequencing of Faecalibacterium prausnitzii strains isolated from the human gut.</title>
        <authorList>
            <person name="Fitzgerald B.C."/>
            <person name="Shkoporov A.N."/>
            <person name="Ross P.R."/>
            <person name="Hill C."/>
        </authorList>
    </citation>
    <scope>NUCLEOTIDE SEQUENCE [LARGE SCALE GENOMIC DNA]</scope>
    <source>
        <strain evidence="10 11">APC942/31-1</strain>
    </source>
</reference>
<protein>
    <submittedName>
        <fullName evidence="10">Acyl-[acyl-carrier-protein] thioesterase</fullName>
    </submittedName>
</protein>
<evidence type="ECO:0000313" key="10">
    <source>
        <dbReference type="EMBL" id="RCH42049.1"/>
    </source>
</evidence>
<evidence type="ECO:0000259" key="8">
    <source>
        <dbReference type="Pfam" id="PF01643"/>
    </source>
</evidence>
<keyword evidence="6" id="KW-0443">Lipid metabolism</keyword>
<evidence type="ECO:0000256" key="1">
    <source>
        <dbReference type="ARBA" id="ARBA00006500"/>
    </source>
</evidence>
<evidence type="ECO:0000256" key="6">
    <source>
        <dbReference type="ARBA" id="ARBA00023098"/>
    </source>
</evidence>
<dbReference type="AlphaFoldDB" id="A0A367FWN2"/>
<proteinExistence type="inferred from homology"/>
<gene>
    <name evidence="10" type="ORF">C4886_15720</name>
</gene>
<dbReference type="EMBL" id="PSQG01000028">
    <property type="protein sequence ID" value="RCH42049.1"/>
    <property type="molecule type" value="Genomic_DNA"/>
</dbReference>
<evidence type="ECO:0000256" key="4">
    <source>
        <dbReference type="ARBA" id="ARBA00022832"/>
    </source>
</evidence>
<feature type="domain" description="Acyl-ACP thioesterase-like C-terminal" evidence="9">
    <location>
        <begin position="148"/>
        <end position="187"/>
    </location>
</feature>
<dbReference type="PANTHER" id="PTHR31727:SF6">
    <property type="entry name" value="OLEOYL-ACYL CARRIER PROTEIN THIOESTERASE 1, CHLOROPLASTIC"/>
    <property type="match status" value="1"/>
</dbReference>
<comment type="similarity">
    <text evidence="1">Belongs to the acyl-ACP thioesterase family.</text>
</comment>
<dbReference type="Pfam" id="PF20791">
    <property type="entry name" value="Acyl-ACP_TE_C"/>
    <property type="match status" value="1"/>
</dbReference>
<evidence type="ECO:0000256" key="5">
    <source>
        <dbReference type="ARBA" id="ARBA00022946"/>
    </source>
</evidence>
<dbReference type="Pfam" id="PF01643">
    <property type="entry name" value="Acyl-ACP_TE"/>
    <property type="match status" value="1"/>
</dbReference>
<dbReference type="PANTHER" id="PTHR31727">
    <property type="entry name" value="OLEOYL-ACYL CARRIER PROTEIN THIOESTERASE 1, CHLOROPLASTIC"/>
    <property type="match status" value="1"/>
</dbReference>
<dbReference type="GO" id="GO:0016297">
    <property type="term" value="F:fatty acyl-[ACP] hydrolase activity"/>
    <property type="evidence" value="ECO:0007669"/>
    <property type="project" value="InterPro"/>
</dbReference>
<feature type="domain" description="Acyl-ACP thioesterase N-terminal hotdog" evidence="8">
    <location>
        <begin position="6"/>
        <end position="122"/>
    </location>
</feature>
<dbReference type="InterPro" id="IPR049427">
    <property type="entry name" value="Acyl-ACP_TE_C"/>
</dbReference>
<evidence type="ECO:0000256" key="7">
    <source>
        <dbReference type="ARBA" id="ARBA00023160"/>
    </source>
</evidence>
<comment type="caution">
    <text evidence="10">The sequence shown here is derived from an EMBL/GenBank/DDBJ whole genome shotgun (WGS) entry which is preliminary data.</text>
</comment>
<dbReference type="InterPro" id="IPR045023">
    <property type="entry name" value="FATA/B"/>
</dbReference>
<organism evidence="10 11">
    <name type="scientific">Blautia obeum</name>
    <dbReference type="NCBI Taxonomy" id="40520"/>
    <lineage>
        <taxon>Bacteria</taxon>
        <taxon>Bacillati</taxon>
        <taxon>Bacillota</taxon>
        <taxon>Clostridia</taxon>
        <taxon>Lachnospirales</taxon>
        <taxon>Lachnospiraceae</taxon>
        <taxon>Blautia</taxon>
    </lineage>
</organism>
<dbReference type="InterPro" id="IPR002864">
    <property type="entry name" value="Acyl-ACP_thioesterase_NHD"/>
</dbReference>
<accession>A0A367FWN2</accession>
<name>A0A367FWN2_9FIRM</name>
<dbReference type="Gene3D" id="3.10.129.10">
    <property type="entry name" value="Hotdog Thioesterase"/>
    <property type="match status" value="1"/>
</dbReference>
<evidence type="ECO:0000313" key="11">
    <source>
        <dbReference type="Proteomes" id="UP000253208"/>
    </source>
</evidence>
<keyword evidence="7" id="KW-0275">Fatty acid biosynthesis</keyword>
<keyword evidence="2" id="KW-0444">Lipid biosynthesis</keyword>
<dbReference type="GO" id="GO:0000036">
    <property type="term" value="F:acyl carrier activity"/>
    <property type="evidence" value="ECO:0007669"/>
    <property type="project" value="TreeGrafter"/>
</dbReference>
<dbReference type="Proteomes" id="UP000253208">
    <property type="component" value="Unassembled WGS sequence"/>
</dbReference>
<keyword evidence="4" id="KW-0276">Fatty acid metabolism</keyword>
<keyword evidence="3" id="KW-0378">Hydrolase</keyword>
<dbReference type="RefSeq" id="WP_114002752.1">
    <property type="nucleotide sequence ID" value="NZ_PSQG01000028.1"/>
</dbReference>
<keyword evidence="5" id="KW-0809">Transit peptide</keyword>
<evidence type="ECO:0000256" key="3">
    <source>
        <dbReference type="ARBA" id="ARBA00022801"/>
    </source>
</evidence>
<sequence>MSYSFESRVRFSEIGEDGCLTLPGVLDYFQDCCTFESEQTGVGMEVLKEQKRAWVLSAWQVIVKRYPKLGENIKVTTIPYGFRGFIGMRNFILETMDGEKLAWANSYWSFINTETGLPEKLTPVDTDPYDLGEKIEMDYAPRKIALPKEREVQNAFSVQKHHLDTNHHVNNCQYIRMAADHLPEDFKVGQLRAEYKRQAVLDNVIIPEVYMTENKEAVVLNAEDKEPYAVVEFTK</sequence>
<evidence type="ECO:0000259" key="9">
    <source>
        <dbReference type="Pfam" id="PF20791"/>
    </source>
</evidence>
<evidence type="ECO:0000256" key="2">
    <source>
        <dbReference type="ARBA" id="ARBA00022516"/>
    </source>
</evidence>
<dbReference type="InterPro" id="IPR029069">
    <property type="entry name" value="HotDog_dom_sf"/>
</dbReference>